<dbReference type="InterPro" id="IPR026956">
    <property type="entry name" value="D-ser_dehydrat-like_dom"/>
</dbReference>
<reference evidence="4 5" key="1">
    <citation type="submission" date="2023-03" db="EMBL/GenBank/DDBJ databases">
        <title>Paludisphaera mucosa sp. nov. a novel planctomycete from northern fen.</title>
        <authorList>
            <person name="Ivanova A."/>
        </authorList>
    </citation>
    <scope>NUCLEOTIDE SEQUENCE [LARGE SCALE GENOMIC DNA]</scope>
    <source>
        <strain evidence="4 5">Pla2</strain>
    </source>
</reference>
<organism evidence="4 5">
    <name type="scientific">Paludisphaera mucosa</name>
    <dbReference type="NCBI Taxonomy" id="3030827"/>
    <lineage>
        <taxon>Bacteria</taxon>
        <taxon>Pseudomonadati</taxon>
        <taxon>Planctomycetota</taxon>
        <taxon>Planctomycetia</taxon>
        <taxon>Isosphaerales</taxon>
        <taxon>Isosphaeraceae</taxon>
        <taxon>Paludisphaera</taxon>
    </lineage>
</organism>
<protein>
    <submittedName>
        <fullName evidence="4">D-TA family PLP-dependent enzyme</fullName>
    </submittedName>
</protein>
<dbReference type="Gene3D" id="3.20.20.10">
    <property type="entry name" value="Alanine racemase"/>
    <property type="match status" value="1"/>
</dbReference>
<evidence type="ECO:0000313" key="5">
    <source>
        <dbReference type="Proteomes" id="UP001216907"/>
    </source>
</evidence>
<dbReference type="Pfam" id="PF01168">
    <property type="entry name" value="Ala_racemase_N"/>
    <property type="match status" value="1"/>
</dbReference>
<dbReference type="SMART" id="SM01119">
    <property type="entry name" value="D-ser_dehydrat"/>
    <property type="match status" value="1"/>
</dbReference>
<keyword evidence="5" id="KW-1185">Reference proteome</keyword>
<comment type="caution">
    <text evidence="4">The sequence shown here is derived from an EMBL/GenBank/DDBJ whole genome shotgun (WGS) entry which is preliminary data.</text>
</comment>
<comment type="similarity">
    <text evidence="1">Belongs to the DSD1 family.</text>
</comment>
<dbReference type="InterPro" id="IPR051466">
    <property type="entry name" value="D-amino_acid_metab_enzyme"/>
</dbReference>
<dbReference type="CDD" id="cd06821">
    <property type="entry name" value="PLPDE_III_D-TA"/>
    <property type="match status" value="1"/>
</dbReference>
<dbReference type="InterPro" id="IPR001608">
    <property type="entry name" value="Ala_racemase_N"/>
</dbReference>
<dbReference type="PANTHER" id="PTHR28004">
    <property type="entry name" value="ZGC:162816-RELATED"/>
    <property type="match status" value="1"/>
</dbReference>
<dbReference type="PANTHER" id="PTHR28004:SF2">
    <property type="entry name" value="D-SERINE DEHYDRATASE"/>
    <property type="match status" value="1"/>
</dbReference>
<dbReference type="EMBL" id="JARRAG010000002">
    <property type="protein sequence ID" value="MDG3006386.1"/>
    <property type="molecule type" value="Genomic_DNA"/>
</dbReference>
<dbReference type="Gene3D" id="2.40.37.20">
    <property type="entry name" value="D-serine dehydratase-like domain"/>
    <property type="match status" value="1"/>
</dbReference>
<evidence type="ECO:0000256" key="2">
    <source>
        <dbReference type="ARBA" id="ARBA00023239"/>
    </source>
</evidence>
<proteinExistence type="inferred from homology"/>
<name>A0ABT6FFX4_9BACT</name>
<evidence type="ECO:0000259" key="3">
    <source>
        <dbReference type="SMART" id="SM01119"/>
    </source>
</evidence>
<feature type="domain" description="D-serine dehydratase-like" evidence="3">
    <location>
        <begin position="264"/>
        <end position="353"/>
    </location>
</feature>
<dbReference type="InterPro" id="IPR029066">
    <property type="entry name" value="PLP-binding_barrel"/>
</dbReference>
<evidence type="ECO:0000256" key="1">
    <source>
        <dbReference type="ARBA" id="ARBA00005323"/>
    </source>
</evidence>
<accession>A0ABT6FFX4</accession>
<evidence type="ECO:0000313" key="4">
    <source>
        <dbReference type="EMBL" id="MDG3006386.1"/>
    </source>
</evidence>
<keyword evidence="2" id="KW-0456">Lyase</keyword>
<dbReference type="InterPro" id="IPR042208">
    <property type="entry name" value="D-ser_dehydrat-like_sf"/>
</dbReference>
<dbReference type="Proteomes" id="UP001216907">
    <property type="component" value="Unassembled WGS sequence"/>
</dbReference>
<gene>
    <name evidence="4" type="ORF">PZE19_21655</name>
</gene>
<sequence>MIDTPPYTLLDPDSIPSPAFLVFRDLVAANLDAMIRLAGGVDRLRPHAKTHKSADVVRMGLERGIQKHKCATIAEAEMLAVAGAGDVVVAYPMVGPNVARFVGLVAAFPLTTFRAMVDAPEHARALSEAASGLDRPIPTLVDLDVGMGRTGIAPDDEAVALYEDLDRLPGLAPDGLSAYDGHVNEPDLATRERGAREVEDVVLAFRDRLLAKGLPVPRLLMGGTPSFPVHAAFVAPGVECSPGTVAYHDYNYHSRYPDLPFTPAALLLTRVVSRPRPSRLCLDLGHKAVAADPAGVRAFLPSIPDAKMVGHSEEHLVLEVPDADRFPIGTPLLAIPAHVCPTTALHRRALVVVDGRVVDEWEVTARDRRLRF</sequence>
<dbReference type="RefSeq" id="WP_277862686.1">
    <property type="nucleotide sequence ID" value="NZ_JARRAG010000002.1"/>
</dbReference>
<dbReference type="Pfam" id="PF14031">
    <property type="entry name" value="D-ser_dehydrat"/>
    <property type="match status" value="1"/>
</dbReference>
<dbReference type="SUPFAM" id="SSF51419">
    <property type="entry name" value="PLP-binding barrel"/>
    <property type="match status" value="1"/>
</dbReference>